<evidence type="ECO:0000313" key="8">
    <source>
        <dbReference type="Proteomes" id="UP000075621"/>
    </source>
</evidence>
<dbReference type="Pfam" id="PF24827">
    <property type="entry name" value="AstE_AspA_cat"/>
    <property type="match status" value="1"/>
</dbReference>
<gene>
    <name evidence="7" type="ORF">A2I98_16535</name>
</gene>
<keyword evidence="4" id="KW-0862">Zinc</keyword>
<evidence type="ECO:0000256" key="1">
    <source>
        <dbReference type="ARBA" id="ARBA00001947"/>
    </source>
</evidence>
<keyword evidence="3" id="KW-0378">Hydrolase</keyword>
<dbReference type="SUPFAM" id="SSF53187">
    <property type="entry name" value="Zn-dependent exopeptidases"/>
    <property type="match status" value="1"/>
</dbReference>
<dbReference type="EMBL" id="LVCM01000024">
    <property type="protein sequence ID" value="KYL32732.1"/>
    <property type="molecule type" value="Genomic_DNA"/>
</dbReference>
<keyword evidence="2" id="KW-0479">Metal-binding</keyword>
<evidence type="ECO:0000313" key="7">
    <source>
        <dbReference type="EMBL" id="KYL32732.1"/>
    </source>
</evidence>
<evidence type="ECO:0000259" key="6">
    <source>
        <dbReference type="PROSITE" id="PS52035"/>
    </source>
</evidence>
<name>A0ABR5VQQ0_9GAMM</name>
<comment type="caution">
    <text evidence="5">Lacks conserved residue(s) required for the propagation of feature annotation.</text>
</comment>
<evidence type="ECO:0000256" key="4">
    <source>
        <dbReference type="ARBA" id="ARBA00022833"/>
    </source>
</evidence>
<comment type="caution">
    <text evidence="7">The sequence shown here is derived from an EMBL/GenBank/DDBJ whole genome shotgun (WGS) entry which is preliminary data.</text>
</comment>
<evidence type="ECO:0000256" key="2">
    <source>
        <dbReference type="ARBA" id="ARBA00022723"/>
    </source>
</evidence>
<sequence length="313" mass="34749">MSDTLYPIGTPNKPWNDSDKAAWLQLQQKKRDYNQLVVSKITQPNEFLDVEQYGELNYSPLSFALYLFKSKNWQSDRATVLITGGVHGYETSGVMGALAFAQSAVAPYTTRFNFIIAPCISPWGFETINRWNPEAIDPNRSFYDNSPAQESAAIMKYVASLNTELVAHIDLHETTDTDNSEFRPALAARDGKINTNWNIPDGFYLVADSKKPAPDFQKAILNSVEKVTHIAPSDENNQLIGVPQEQFGVINYAARELGLCMGFTNAPYVTTTEVYPDSPSASDEQCTQAQVAVITGALDYLKVTLVAFNTHVQ</sequence>
<dbReference type="CDD" id="cd06231">
    <property type="entry name" value="M14_REP34-like"/>
    <property type="match status" value="1"/>
</dbReference>
<organism evidence="7 8">
    <name type="scientific">Pseudoalteromonas agarivorans</name>
    <dbReference type="NCBI Taxonomy" id="176102"/>
    <lineage>
        <taxon>Bacteria</taxon>
        <taxon>Pseudomonadati</taxon>
        <taxon>Pseudomonadota</taxon>
        <taxon>Gammaproteobacteria</taxon>
        <taxon>Alteromonadales</taxon>
        <taxon>Pseudoalteromonadaceae</taxon>
        <taxon>Pseudoalteromonas</taxon>
    </lineage>
</organism>
<comment type="cofactor">
    <cofactor evidence="1">
        <name>Zn(2+)</name>
        <dbReference type="ChEBI" id="CHEBI:29105"/>
    </cofactor>
</comment>
<dbReference type="InterPro" id="IPR000834">
    <property type="entry name" value="Peptidase_M14"/>
</dbReference>
<accession>A0ABR5VQQ0</accession>
<dbReference type="Proteomes" id="UP000075621">
    <property type="component" value="Unassembled WGS sequence"/>
</dbReference>
<protein>
    <submittedName>
        <fullName evidence="7">Peptidase</fullName>
    </submittedName>
</protein>
<evidence type="ECO:0000256" key="5">
    <source>
        <dbReference type="PROSITE-ProRule" id="PRU01379"/>
    </source>
</evidence>
<evidence type="ECO:0000256" key="3">
    <source>
        <dbReference type="ARBA" id="ARBA00022801"/>
    </source>
</evidence>
<proteinExistence type="inferred from homology"/>
<feature type="domain" description="Peptidase M14" evidence="6">
    <location>
        <begin position="29"/>
        <end position="298"/>
    </location>
</feature>
<dbReference type="RefSeq" id="WP_064386530.1">
    <property type="nucleotide sequence ID" value="NZ_LVCM01000024.1"/>
</dbReference>
<dbReference type="PROSITE" id="PS52035">
    <property type="entry name" value="PEPTIDASE_M14"/>
    <property type="match status" value="1"/>
</dbReference>
<dbReference type="Gene3D" id="3.40.630.10">
    <property type="entry name" value="Zn peptidases"/>
    <property type="match status" value="1"/>
</dbReference>
<reference evidence="7 8" key="1">
    <citation type="submission" date="2016-03" db="EMBL/GenBank/DDBJ databases">
        <authorList>
            <person name="Zhang H."/>
            <person name="Liu R."/>
            <person name="Wang M."/>
            <person name="Wang H."/>
            <person name="Wang L."/>
            <person name="Song L."/>
        </authorList>
    </citation>
    <scope>NUCLEOTIDE SEQUENCE [LARGE SCALE GENOMIC DNA]</scope>
    <source>
        <strain evidence="7 8">DSM 16098</strain>
    </source>
</reference>
<comment type="similarity">
    <text evidence="5">Belongs to the peptidase M14 family.</text>
</comment>
<dbReference type="InterPro" id="IPR055438">
    <property type="entry name" value="AstE_AspA_cat"/>
</dbReference>